<evidence type="ECO:0000313" key="2">
    <source>
        <dbReference type="EMBL" id="OBZ78326.1"/>
    </source>
</evidence>
<dbReference type="SUPFAM" id="SSF56112">
    <property type="entry name" value="Protein kinase-like (PK-like)"/>
    <property type="match status" value="1"/>
</dbReference>
<gene>
    <name evidence="2" type="ORF">A0H81_01689</name>
</gene>
<name>A0A1C7MPI5_GRIFR</name>
<dbReference type="AlphaFoldDB" id="A0A1C7MPI5"/>
<reference evidence="2 3" key="1">
    <citation type="submission" date="2016-03" db="EMBL/GenBank/DDBJ databases">
        <title>Whole genome sequencing of Grifola frondosa 9006-11.</title>
        <authorList>
            <person name="Min B."/>
            <person name="Park H."/>
            <person name="Kim J.-G."/>
            <person name="Cho H."/>
            <person name="Oh Y.-L."/>
            <person name="Kong W.-S."/>
            <person name="Choi I.-G."/>
        </authorList>
    </citation>
    <scope>NUCLEOTIDE SEQUENCE [LARGE SCALE GENOMIC DNA]</scope>
    <source>
        <strain evidence="2 3">9006-11</strain>
    </source>
</reference>
<dbReference type="InterPro" id="IPR051678">
    <property type="entry name" value="AGP_Transferase"/>
</dbReference>
<dbReference type="InterPro" id="IPR011009">
    <property type="entry name" value="Kinase-like_dom_sf"/>
</dbReference>
<protein>
    <recommendedName>
        <fullName evidence="1">Aminoglycoside phosphotransferase domain-containing protein</fullName>
    </recommendedName>
</protein>
<dbReference type="PANTHER" id="PTHR21310:SF15">
    <property type="entry name" value="AMINOGLYCOSIDE PHOSPHOTRANSFERASE DOMAIN-CONTAINING PROTEIN"/>
    <property type="match status" value="1"/>
</dbReference>
<dbReference type="OMA" id="RVQNDWF"/>
<sequence length="352" mass="39812">MDSDLEREFVSLNVNIHQAQRIVDYHRSESVPISTFQEHTRNGYSGFTPTKTYIIVLQDQTGYMLKVSLSAPSSRMASTYAPNTLATEHALLQLLSQHTDVPHPVAHALDTSLSLLPYPYLLLSRPQGIPLSHARASGKLTQRQLLQLDLRIGTYLRQMHDRVQNDWFGLPAQAHEELYSWQEAFTGLLEGMLEQAHALGIVLPYEDVRRYLSRAIGFFLFDDCEVPSLISFAGDEDVSFVDFDPAAPPESEEEIQITSLLSFSHALWGDPLLETMFLNPSDALIEGYGGPLMLFARQRTKRIWYTLFLALVVLVHTKSDEEIPGTEDSDKVKWARSTLGECIRKLRDAPCY</sequence>
<feature type="domain" description="Aminoglycoside phosphotransferase" evidence="1">
    <location>
        <begin position="80"/>
        <end position="162"/>
    </location>
</feature>
<dbReference type="OrthoDB" id="5210591at2759"/>
<accession>A0A1C7MPI5</accession>
<organism evidence="2 3">
    <name type="scientific">Grifola frondosa</name>
    <name type="common">Maitake</name>
    <name type="synonym">Polyporus frondosus</name>
    <dbReference type="NCBI Taxonomy" id="5627"/>
    <lineage>
        <taxon>Eukaryota</taxon>
        <taxon>Fungi</taxon>
        <taxon>Dikarya</taxon>
        <taxon>Basidiomycota</taxon>
        <taxon>Agaricomycotina</taxon>
        <taxon>Agaricomycetes</taxon>
        <taxon>Polyporales</taxon>
        <taxon>Grifolaceae</taxon>
        <taxon>Grifola</taxon>
    </lineage>
</organism>
<dbReference type="InterPro" id="IPR002575">
    <property type="entry name" value="Aminoglycoside_PTrfase"/>
</dbReference>
<evidence type="ECO:0000259" key="1">
    <source>
        <dbReference type="Pfam" id="PF01636"/>
    </source>
</evidence>
<keyword evidence="3" id="KW-1185">Reference proteome</keyword>
<dbReference type="EMBL" id="LUGG01000002">
    <property type="protein sequence ID" value="OBZ78326.1"/>
    <property type="molecule type" value="Genomic_DNA"/>
</dbReference>
<proteinExistence type="predicted"/>
<dbReference type="Proteomes" id="UP000092993">
    <property type="component" value="Unassembled WGS sequence"/>
</dbReference>
<evidence type="ECO:0000313" key="3">
    <source>
        <dbReference type="Proteomes" id="UP000092993"/>
    </source>
</evidence>
<dbReference type="PANTHER" id="PTHR21310">
    <property type="entry name" value="AMINOGLYCOSIDE PHOSPHOTRANSFERASE-RELATED-RELATED"/>
    <property type="match status" value="1"/>
</dbReference>
<dbReference type="Pfam" id="PF01636">
    <property type="entry name" value="APH"/>
    <property type="match status" value="1"/>
</dbReference>
<comment type="caution">
    <text evidence="2">The sequence shown here is derived from an EMBL/GenBank/DDBJ whole genome shotgun (WGS) entry which is preliminary data.</text>
</comment>